<dbReference type="InterPro" id="IPR032781">
    <property type="entry name" value="ABC_tran_Xtn"/>
</dbReference>
<dbReference type="InterPro" id="IPR027417">
    <property type="entry name" value="P-loop_NTPase"/>
</dbReference>
<evidence type="ECO:0000313" key="7">
    <source>
        <dbReference type="Proteomes" id="UP000031668"/>
    </source>
</evidence>
<dbReference type="Proteomes" id="UP000031668">
    <property type="component" value="Unassembled WGS sequence"/>
</dbReference>
<comment type="similarity">
    <text evidence="1">Belongs to the ABC transporter superfamily. ABCF family. EF3 subfamily.</text>
</comment>
<organism evidence="6 7">
    <name type="scientific">Thelohanellus kitauei</name>
    <name type="common">Myxosporean</name>
    <dbReference type="NCBI Taxonomy" id="669202"/>
    <lineage>
        <taxon>Eukaryota</taxon>
        <taxon>Metazoa</taxon>
        <taxon>Cnidaria</taxon>
        <taxon>Myxozoa</taxon>
        <taxon>Myxosporea</taxon>
        <taxon>Bivalvulida</taxon>
        <taxon>Platysporina</taxon>
        <taxon>Myxobolidae</taxon>
        <taxon>Thelohanellus</taxon>
    </lineage>
</organism>
<dbReference type="GO" id="GO:0016887">
    <property type="term" value="F:ATP hydrolysis activity"/>
    <property type="evidence" value="ECO:0007669"/>
    <property type="project" value="InterPro"/>
</dbReference>
<evidence type="ECO:0000259" key="5">
    <source>
        <dbReference type="PROSITE" id="PS50893"/>
    </source>
</evidence>
<dbReference type="PANTHER" id="PTHR42855">
    <property type="entry name" value="ABC TRANSPORTER ATP-BINDING SUBUNIT"/>
    <property type="match status" value="1"/>
</dbReference>
<dbReference type="AlphaFoldDB" id="A0A0C2IAM1"/>
<dbReference type="Gene3D" id="3.40.50.300">
    <property type="entry name" value="P-loop containing nucleotide triphosphate hydrolases"/>
    <property type="match status" value="2"/>
</dbReference>
<dbReference type="PANTHER" id="PTHR42855:SF1">
    <property type="entry name" value="ABC TRANSPORTER DOMAIN-CONTAINING PROTEIN"/>
    <property type="match status" value="1"/>
</dbReference>
<gene>
    <name evidence="6" type="ORF">RF11_05004</name>
</gene>
<evidence type="ECO:0000256" key="2">
    <source>
        <dbReference type="ARBA" id="ARBA00022741"/>
    </source>
</evidence>
<dbReference type="InterPro" id="IPR051309">
    <property type="entry name" value="ABCF_ATPase"/>
</dbReference>
<dbReference type="PROSITE" id="PS50893">
    <property type="entry name" value="ABC_TRANSPORTER_2"/>
    <property type="match status" value="1"/>
</dbReference>
<feature type="domain" description="ABC transporter" evidence="5">
    <location>
        <begin position="1"/>
        <end position="246"/>
    </location>
</feature>
<protein>
    <submittedName>
        <fullName evidence="6">ABC transporter ATP-binding protein uup</fullName>
    </submittedName>
</protein>
<dbReference type="EMBL" id="JWZT01004993">
    <property type="protein sequence ID" value="KII62398.1"/>
    <property type="molecule type" value="Genomic_DNA"/>
</dbReference>
<dbReference type="Pfam" id="PF12848">
    <property type="entry name" value="ABC_tran_Xtn"/>
    <property type="match status" value="1"/>
</dbReference>
<evidence type="ECO:0000256" key="1">
    <source>
        <dbReference type="ARBA" id="ARBA00011054"/>
    </source>
</evidence>
<evidence type="ECO:0000256" key="3">
    <source>
        <dbReference type="ARBA" id="ARBA00022840"/>
    </source>
</evidence>
<feature type="region of interest" description="Disordered" evidence="4">
    <location>
        <begin position="364"/>
        <end position="383"/>
    </location>
</feature>
<dbReference type="SUPFAM" id="SSF52540">
    <property type="entry name" value="P-loop containing nucleoside triphosphate hydrolases"/>
    <property type="match status" value="2"/>
</dbReference>
<dbReference type="InterPro" id="IPR003439">
    <property type="entry name" value="ABC_transporter-like_ATP-bd"/>
</dbReference>
<proteinExistence type="inferred from homology"/>
<dbReference type="GO" id="GO:0005524">
    <property type="term" value="F:ATP binding"/>
    <property type="evidence" value="ECO:0007669"/>
    <property type="project" value="UniProtKB-KW"/>
</dbReference>
<dbReference type="InterPro" id="IPR017871">
    <property type="entry name" value="ABC_transporter-like_CS"/>
</dbReference>
<keyword evidence="3 6" id="KW-0067">ATP-binding</keyword>
<dbReference type="OrthoDB" id="8299789at2759"/>
<sequence>MHGAWLSFSDAPLLDNAELHIEDNDASAWLDATVRILNREQGLDDGRIIYELDLVVARLQQDPPRNVTGTVYDFVAEGIAEQAAYLKGYHDVSQLVMTDPSDKNLNELARLQEQLDNLGLWQLDSRINEVLEQLNLDPNAELSSLSGGWLRKAALGRALVSGPRVLLLDEPTNHLDIETIDWLEGNYDQYLLDKEEALRVEELQNAEFDRKLAQEEVWIRQGIKARRTRNEGRVRALKAMRRERGERREVMGSAKMQVEEAARSGKIVFEMENVNYQVDGKVLVKDFTAQIQRGDKIALIGPNGCGKTTLLKLMLGQLQADSGRIHVGTKLEVAYFDQHRAELDPDKTVMDNLAEAAPRPGLSAGLYVPSKTRDDAGARAVGR</sequence>
<dbReference type="PROSITE" id="PS00211">
    <property type="entry name" value="ABC_TRANSPORTER_1"/>
    <property type="match status" value="1"/>
</dbReference>
<reference evidence="6 7" key="1">
    <citation type="journal article" date="2014" name="Genome Biol. Evol.">
        <title>The genome of the myxosporean Thelohanellus kitauei shows adaptations to nutrient acquisition within its fish host.</title>
        <authorList>
            <person name="Yang Y."/>
            <person name="Xiong J."/>
            <person name="Zhou Z."/>
            <person name="Huo F."/>
            <person name="Miao W."/>
            <person name="Ran C."/>
            <person name="Liu Y."/>
            <person name="Zhang J."/>
            <person name="Feng J."/>
            <person name="Wang M."/>
            <person name="Wang M."/>
            <person name="Wang L."/>
            <person name="Yao B."/>
        </authorList>
    </citation>
    <scope>NUCLEOTIDE SEQUENCE [LARGE SCALE GENOMIC DNA]</scope>
    <source>
        <strain evidence="6">Wuqing</strain>
    </source>
</reference>
<keyword evidence="2" id="KW-0547">Nucleotide-binding</keyword>
<comment type="caution">
    <text evidence="6">The sequence shown here is derived from an EMBL/GenBank/DDBJ whole genome shotgun (WGS) entry which is preliminary data.</text>
</comment>
<evidence type="ECO:0000313" key="6">
    <source>
        <dbReference type="EMBL" id="KII62398.1"/>
    </source>
</evidence>
<dbReference type="Pfam" id="PF00005">
    <property type="entry name" value="ABC_tran"/>
    <property type="match status" value="2"/>
</dbReference>
<accession>A0A0C2IAM1</accession>
<evidence type="ECO:0000256" key="4">
    <source>
        <dbReference type="SAM" id="MobiDB-lite"/>
    </source>
</evidence>
<keyword evidence="7" id="KW-1185">Reference proteome</keyword>
<name>A0A0C2IAM1_THEKT</name>